<dbReference type="AlphaFoldDB" id="A0A387BNI1"/>
<dbReference type="OrthoDB" id="4374883at2"/>
<keyword evidence="5" id="KW-1185">Reference proteome</keyword>
<dbReference type="Pfam" id="PF13828">
    <property type="entry name" value="DUF4190"/>
    <property type="match status" value="1"/>
</dbReference>
<feature type="region of interest" description="Disordered" evidence="1">
    <location>
        <begin position="1"/>
        <end position="23"/>
    </location>
</feature>
<protein>
    <submittedName>
        <fullName evidence="4">DUF4190 domain-containing protein</fullName>
    </submittedName>
</protein>
<keyword evidence="2" id="KW-0472">Membrane</keyword>
<proteinExistence type="predicted"/>
<name>A0A387BNI1_9MICO</name>
<dbReference type="Proteomes" id="UP000275069">
    <property type="component" value="Chromosome"/>
</dbReference>
<dbReference type="InterPro" id="IPR025241">
    <property type="entry name" value="DUF4190"/>
</dbReference>
<dbReference type="RefSeq" id="WP_120788213.1">
    <property type="nucleotide sequence ID" value="NZ_CP032624.1"/>
</dbReference>
<feature type="domain" description="DUF4190" evidence="3">
    <location>
        <begin position="33"/>
        <end position="89"/>
    </location>
</feature>
<evidence type="ECO:0000313" key="4">
    <source>
        <dbReference type="EMBL" id="AYG02679.1"/>
    </source>
</evidence>
<keyword evidence="2" id="KW-0812">Transmembrane</keyword>
<feature type="transmembrane region" description="Helical" evidence="2">
    <location>
        <begin position="77"/>
        <end position="98"/>
    </location>
</feature>
<sequence>MTTPIEPETQPQPQPQPQSAAPVDRTQLPPFNIMALIAFIGAFIIPVVGIVCGHITLAEYRKGLPERGREYALAGTILGYIFTAAWLVLAVVWIVFAFTHFGHSSVIRPGGGTGQFPGFGGGDGGNRFRIPTPGATPYGN</sequence>
<evidence type="ECO:0000256" key="1">
    <source>
        <dbReference type="SAM" id="MobiDB-lite"/>
    </source>
</evidence>
<dbReference type="EMBL" id="CP032624">
    <property type="protein sequence ID" value="AYG02679.1"/>
    <property type="molecule type" value="Genomic_DNA"/>
</dbReference>
<accession>A0A387BNI1</accession>
<gene>
    <name evidence="4" type="ORF">D7I44_03515</name>
</gene>
<reference evidence="4 5" key="1">
    <citation type="submission" date="2018-09" db="EMBL/GenBank/DDBJ databases">
        <title>Genome sequencing of strain 2DFW10M-5.</title>
        <authorList>
            <person name="Heo J."/>
            <person name="Kim S.-J."/>
            <person name="Kwon S.-W."/>
        </authorList>
    </citation>
    <scope>NUCLEOTIDE SEQUENCE [LARGE SCALE GENOMIC DNA]</scope>
    <source>
        <strain evidence="4 5">2DFW10M-5</strain>
    </source>
</reference>
<dbReference type="KEGG" id="gry:D7I44_03515"/>
<evidence type="ECO:0000256" key="2">
    <source>
        <dbReference type="SAM" id="Phobius"/>
    </source>
</evidence>
<evidence type="ECO:0000313" key="5">
    <source>
        <dbReference type="Proteomes" id="UP000275069"/>
    </source>
</evidence>
<organism evidence="4 5">
    <name type="scientific">Gryllotalpicola protaetiae</name>
    <dbReference type="NCBI Taxonomy" id="2419771"/>
    <lineage>
        <taxon>Bacteria</taxon>
        <taxon>Bacillati</taxon>
        <taxon>Actinomycetota</taxon>
        <taxon>Actinomycetes</taxon>
        <taxon>Micrococcales</taxon>
        <taxon>Microbacteriaceae</taxon>
        <taxon>Gryllotalpicola</taxon>
    </lineage>
</organism>
<evidence type="ECO:0000259" key="3">
    <source>
        <dbReference type="Pfam" id="PF13828"/>
    </source>
</evidence>
<keyword evidence="2" id="KW-1133">Transmembrane helix</keyword>
<feature type="transmembrane region" description="Helical" evidence="2">
    <location>
        <begin position="33"/>
        <end position="57"/>
    </location>
</feature>